<dbReference type="EC" id="2.1.1.-" evidence="4"/>
<protein>
    <recommendedName>
        <fullName evidence="4">S-adenosylmethionine sensor upstream of mTORC1</fullName>
    </recommendedName>
    <alternativeName>
        <fullName evidence="4">Probable methyltransferase BMT2 homolog</fullName>
        <ecNumber evidence="4">2.1.1.-</ecNumber>
    </alternativeName>
</protein>
<dbReference type="Gene3D" id="3.40.50.150">
    <property type="entry name" value="Vaccinia Virus protein VP39"/>
    <property type="match status" value="1"/>
</dbReference>
<dbReference type="Pfam" id="PF11968">
    <property type="entry name" value="Bmt2"/>
    <property type="match status" value="1"/>
</dbReference>
<dbReference type="InterPro" id="IPR029063">
    <property type="entry name" value="SAM-dependent_MTases_sf"/>
</dbReference>
<dbReference type="OrthoDB" id="5954793at2759"/>
<evidence type="ECO:0000256" key="1">
    <source>
        <dbReference type="ARBA" id="ARBA00022603"/>
    </source>
</evidence>
<evidence type="ECO:0000313" key="6">
    <source>
        <dbReference type="EMBL" id="PIK61653.1"/>
    </source>
</evidence>
<comment type="similarity">
    <text evidence="4">Belongs to the BMT2 family.</text>
</comment>
<sequence length="277" mass="32011">MTPSSKKTRKRKRRKPVTEQEQGNRSKRSKSLIWEIHHLNQELDRITADPDLTTQEKETKKENLQEKIATLGGLTAYQTASKKGEHHHGNFNTAQWVIKALQEVFPAGQERPQLELLDVGAVSLNYEKQKKWISCTAIDLHPQQADILECDLIKFQMKQSEIFDVIVLSLVLNFAGTPEKRGRMLQCSSRLCKENGYVFIVLPLACLDNSRYMTDDLLDEIMASLGFKKVKGHNSRKLSFKMYQKEKAKGKQDFKKRKVREGVRCNNFCITMERRGR</sequence>
<comment type="caution">
    <text evidence="6">The sequence shown here is derived from an EMBL/GenBank/DDBJ whole genome shotgun (WGS) entry which is preliminary data.</text>
</comment>
<keyword evidence="3 4" id="KW-0949">S-adenosyl-L-methionine</keyword>
<gene>
    <name evidence="6" type="ORF">BSL78_01471</name>
</gene>
<evidence type="ECO:0000256" key="4">
    <source>
        <dbReference type="HAMAP-Rule" id="MF_03044"/>
    </source>
</evidence>
<dbReference type="EMBL" id="MRZV01000028">
    <property type="protein sequence ID" value="PIK61653.1"/>
    <property type="molecule type" value="Genomic_DNA"/>
</dbReference>
<proteinExistence type="inferred from homology"/>
<comment type="function">
    <text evidence="4">S-adenosyl-L-methionine-binding protein that acts as an inhibitor of mTORC1 signaling. Acts as a sensor of S-adenosyl-L-methionine to signal methionine sufficiency to mTORC1. Probably also acts as a S-adenosyl-L-methionine-dependent methyltransferase.</text>
</comment>
<organism evidence="6 7">
    <name type="scientific">Stichopus japonicus</name>
    <name type="common">Sea cucumber</name>
    <dbReference type="NCBI Taxonomy" id="307972"/>
    <lineage>
        <taxon>Eukaryota</taxon>
        <taxon>Metazoa</taxon>
        <taxon>Echinodermata</taxon>
        <taxon>Eleutherozoa</taxon>
        <taxon>Echinozoa</taxon>
        <taxon>Holothuroidea</taxon>
        <taxon>Aspidochirotacea</taxon>
        <taxon>Aspidochirotida</taxon>
        <taxon>Stichopodidae</taxon>
        <taxon>Apostichopus</taxon>
    </lineage>
</organism>
<keyword evidence="2 4" id="KW-0808">Transferase</keyword>
<dbReference type="CDD" id="cd02440">
    <property type="entry name" value="AdoMet_MTases"/>
    <property type="match status" value="1"/>
</dbReference>
<dbReference type="STRING" id="307972.A0A2G8LN15"/>
<feature type="compositionally biased region" description="Basic residues" evidence="5">
    <location>
        <begin position="1"/>
        <end position="15"/>
    </location>
</feature>
<dbReference type="GO" id="GO:0016433">
    <property type="term" value="F:rRNA (adenine) methyltransferase activity"/>
    <property type="evidence" value="ECO:0007669"/>
    <property type="project" value="TreeGrafter"/>
</dbReference>
<dbReference type="HAMAP" id="MF_03044">
    <property type="entry name" value="BMT2"/>
    <property type="match status" value="1"/>
</dbReference>
<dbReference type="PANTHER" id="PTHR21008:SF1">
    <property type="entry name" value="25S RRNA (ADENINE(2142)-N(1))-METHYLTRANSFERASE"/>
    <property type="match status" value="1"/>
</dbReference>
<evidence type="ECO:0000256" key="3">
    <source>
        <dbReference type="ARBA" id="ARBA00022691"/>
    </source>
</evidence>
<dbReference type="AlphaFoldDB" id="A0A2G8LN15"/>
<dbReference type="InterPro" id="IPR021867">
    <property type="entry name" value="Bmt2/SAMTOR"/>
</dbReference>
<dbReference type="PANTHER" id="PTHR21008">
    <property type="entry name" value="S-ADENOSYLMETHIONINE SENSOR UPSTREAM OF MTORC1-RELATED"/>
    <property type="match status" value="1"/>
</dbReference>
<accession>A0A2G8LN15</accession>
<dbReference type="GO" id="GO:0005730">
    <property type="term" value="C:nucleolus"/>
    <property type="evidence" value="ECO:0007669"/>
    <property type="project" value="TreeGrafter"/>
</dbReference>
<name>A0A2G8LN15_STIJA</name>
<evidence type="ECO:0000256" key="5">
    <source>
        <dbReference type="SAM" id="MobiDB-lite"/>
    </source>
</evidence>
<dbReference type="Proteomes" id="UP000230750">
    <property type="component" value="Unassembled WGS sequence"/>
</dbReference>
<dbReference type="SUPFAM" id="SSF53335">
    <property type="entry name" value="S-adenosyl-L-methionine-dependent methyltransferases"/>
    <property type="match status" value="1"/>
</dbReference>
<keyword evidence="1 4" id="KW-0489">Methyltransferase</keyword>
<reference evidence="6 7" key="1">
    <citation type="journal article" date="2017" name="PLoS Biol.">
        <title>The sea cucumber genome provides insights into morphological evolution and visceral regeneration.</title>
        <authorList>
            <person name="Zhang X."/>
            <person name="Sun L."/>
            <person name="Yuan J."/>
            <person name="Sun Y."/>
            <person name="Gao Y."/>
            <person name="Zhang L."/>
            <person name="Li S."/>
            <person name="Dai H."/>
            <person name="Hamel J.F."/>
            <person name="Liu C."/>
            <person name="Yu Y."/>
            <person name="Liu S."/>
            <person name="Lin W."/>
            <person name="Guo K."/>
            <person name="Jin S."/>
            <person name="Xu P."/>
            <person name="Storey K.B."/>
            <person name="Huan P."/>
            <person name="Zhang T."/>
            <person name="Zhou Y."/>
            <person name="Zhang J."/>
            <person name="Lin C."/>
            <person name="Li X."/>
            <person name="Xing L."/>
            <person name="Huo D."/>
            <person name="Sun M."/>
            <person name="Wang L."/>
            <person name="Mercier A."/>
            <person name="Li F."/>
            <person name="Yang H."/>
            <person name="Xiang J."/>
        </authorList>
    </citation>
    <scope>NUCLEOTIDE SEQUENCE [LARGE SCALE GENOMIC DNA]</scope>
    <source>
        <strain evidence="6">Shaxun</strain>
        <tissue evidence="6">Muscle</tissue>
    </source>
</reference>
<feature type="region of interest" description="Disordered" evidence="5">
    <location>
        <begin position="1"/>
        <end position="30"/>
    </location>
</feature>
<evidence type="ECO:0000256" key="2">
    <source>
        <dbReference type="ARBA" id="ARBA00022679"/>
    </source>
</evidence>
<keyword evidence="7" id="KW-1185">Reference proteome</keyword>
<feature type="binding site" evidence="4">
    <location>
        <position position="120"/>
    </location>
    <ligand>
        <name>S-adenosyl-L-methionine</name>
        <dbReference type="ChEBI" id="CHEBI:59789"/>
    </ligand>
</feature>
<feature type="binding site" evidence="4">
    <location>
        <position position="139"/>
    </location>
    <ligand>
        <name>S-adenosyl-L-methionine</name>
        <dbReference type="ChEBI" id="CHEBI:59789"/>
    </ligand>
</feature>
<evidence type="ECO:0000313" key="7">
    <source>
        <dbReference type="Proteomes" id="UP000230750"/>
    </source>
</evidence>